<dbReference type="RefSeq" id="WP_163494773.1">
    <property type="nucleotide sequence ID" value="NZ_CP048711.1"/>
</dbReference>
<dbReference type="KEGG" id="kim:G3T16_08935"/>
<dbReference type="PRINTS" id="PR00080">
    <property type="entry name" value="SDRFAMILY"/>
</dbReference>
<keyword evidence="2" id="KW-0560">Oxidoreductase</keyword>
<dbReference type="Proteomes" id="UP000477680">
    <property type="component" value="Chromosome"/>
</dbReference>
<proteinExistence type="inferred from homology"/>
<protein>
    <submittedName>
        <fullName evidence="4">SDR family oxidoreductase</fullName>
    </submittedName>
</protein>
<dbReference type="SUPFAM" id="SSF51735">
    <property type="entry name" value="NAD(P)-binding Rossmann-fold domains"/>
    <property type="match status" value="1"/>
</dbReference>
<dbReference type="InterPro" id="IPR002347">
    <property type="entry name" value="SDR_fam"/>
</dbReference>
<gene>
    <name evidence="4" type="ORF">G3T16_08935</name>
</gene>
<dbReference type="CDD" id="cd05233">
    <property type="entry name" value="SDR_c"/>
    <property type="match status" value="1"/>
</dbReference>
<evidence type="ECO:0000256" key="3">
    <source>
        <dbReference type="RuleBase" id="RU000363"/>
    </source>
</evidence>
<name>A0A6C0U206_9GAMM</name>
<dbReference type="PRINTS" id="PR00081">
    <property type="entry name" value="GDHRDH"/>
</dbReference>
<dbReference type="Pfam" id="PF00106">
    <property type="entry name" value="adh_short"/>
    <property type="match status" value="1"/>
</dbReference>
<sequence length="273" mass="28640">MTDVAGRTAFITGGANGIGLGIARALAGAGAKIALVDLDESALDAAKDELSKTAEVFAAKLDVRDRDAYAEVAREVELALGCVSILVNNAGVAGGASLDKLNYELWDWGVDINFNGVFNGVRNFVPGMMQREEGGHVVNTASSAGLVANASGVLYHATKFGVVGMSEAMQIELAPHGIGVTVLCPGPVATGIVERTRASQPKISREMSRAQLRAAFEKHDAMKQFLEQGASPDDVGQMVVEAVKTNQLHLHTCASVKDLVVTRHKAIMDAMPA</sequence>
<dbReference type="Gene3D" id="3.40.50.720">
    <property type="entry name" value="NAD(P)-binding Rossmann-like Domain"/>
    <property type="match status" value="1"/>
</dbReference>
<dbReference type="PANTHER" id="PTHR24322">
    <property type="entry name" value="PKSB"/>
    <property type="match status" value="1"/>
</dbReference>
<organism evidence="4 5">
    <name type="scientific">Kineobactrum salinum</name>
    <dbReference type="NCBI Taxonomy" id="2708301"/>
    <lineage>
        <taxon>Bacteria</taxon>
        <taxon>Pseudomonadati</taxon>
        <taxon>Pseudomonadota</taxon>
        <taxon>Gammaproteobacteria</taxon>
        <taxon>Cellvibrionales</taxon>
        <taxon>Halieaceae</taxon>
        <taxon>Kineobactrum</taxon>
    </lineage>
</organism>
<dbReference type="EMBL" id="CP048711">
    <property type="protein sequence ID" value="QIB65509.1"/>
    <property type="molecule type" value="Genomic_DNA"/>
</dbReference>
<accession>A0A6C0U206</accession>
<comment type="similarity">
    <text evidence="1 3">Belongs to the short-chain dehydrogenases/reductases (SDR) family.</text>
</comment>
<dbReference type="AlphaFoldDB" id="A0A6C0U206"/>
<dbReference type="FunFam" id="3.40.50.720:FF:000084">
    <property type="entry name" value="Short-chain dehydrogenase reductase"/>
    <property type="match status" value="1"/>
</dbReference>
<dbReference type="InterPro" id="IPR036291">
    <property type="entry name" value="NAD(P)-bd_dom_sf"/>
</dbReference>
<evidence type="ECO:0000256" key="2">
    <source>
        <dbReference type="ARBA" id="ARBA00023002"/>
    </source>
</evidence>
<evidence type="ECO:0000313" key="5">
    <source>
        <dbReference type="Proteomes" id="UP000477680"/>
    </source>
</evidence>
<reference evidence="4 5" key="1">
    <citation type="submission" date="2020-02" db="EMBL/GenBank/DDBJ databases">
        <title>Genome sequencing for Kineobactrum sp. M2.</title>
        <authorList>
            <person name="Park S.-J."/>
        </authorList>
    </citation>
    <scope>NUCLEOTIDE SEQUENCE [LARGE SCALE GENOMIC DNA]</scope>
    <source>
        <strain evidence="4 5">M2</strain>
    </source>
</reference>
<dbReference type="PANTHER" id="PTHR24322:SF736">
    <property type="entry name" value="RETINOL DEHYDROGENASE 10"/>
    <property type="match status" value="1"/>
</dbReference>
<evidence type="ECO:0000256" key="1">
    <source>
        <dbReference type="ARBA" id="ARBA00006484"/>
    </source>
</evidence>
<dbReference type="GO" id="GO:0016616">
    <property type="term" value="F:oxidoreductase activity, acting on the CH-OH group of donors, NAD or NADP as acceptor"/>
    <property type="evidence" value="ECO:0007669"/>
    <property type="project" value="TreeGrafter"/>
</dbReference>
<evidence type="ECO:0000313" key="4">
    <source>
        <dbReference type="EMBL" id="QIB65509.1"/>
    </source>
</evidence>
<keyword evidence="5" id="KW-1185">Reference proteome</keyword>